<proteinExistence type="predicted"/>
<dbReference type="InterPro" id="IPR016161">
    <property type="entry name" value="Ald_DH/histidinol_DH"/>
</dbReference>
<accession>A0A1S7LF49</accession>
<organism evidence="2">
    <name type="scientific">Magnetococcus massalia (strain MO-1)</name>
    <dbReference type="NCBI Taxonomy" id="451514"/>
    <lineage>
        <taxon>Bacteria</taxon>
        <taxon>Pseudomonadati</taxon>
        <taxon>Pseudomonadota</taxon>
        <taxon>Magnetococcia</taxon>
        <taxon>Magnetococcales</taxon>
        <taxon>Magnetococcaceae</taxon>
        <taxon>Magnetococcus</taxon>
    </lineage>
</organism>
<evidence type="ECO:0000313" key="2">
    <source>
        <dbReference type="EMBL" id="CRH04436.1"/>
    </source>
</evidence>
<dbReference type="AlphaFoldDB" id="A0A1S7LF49"/>
<dbReference type="Pfam" id="PF05893">
    <property type="entry name" value="LuxC"/>
    <property type="match status" value="1"/>
</dbReference>
<dbReference type="GO" id="GO:0003995">
    <property type="term" value="F:acyl-CoA dehydrogenase activity"/>
    <property type="evidence" value="ECO:0007669"/>
    <property type="project" value="InterPro"/>
</dbReference>
<reference evidence="2" key="1">
    <citation type="submission" date="2015-04" db="EMBL/GenBank/DDBJ databases">
        <authorList>
            <person name="Syromyatnikov M.Y."/>
            <person name="Popov V.N."/>
        </authorList>
    </citation>
    <scope>NUCLEOTIDE SEQUENCE</scope>
    <source>
        <strain evidence="2">MO-1</strain>
    </source>
</reference>
<dbReference type="SUPFAM" id="SSF53720">
    <property type="entry name" value="ALDH-like"/>
    <property type="match status" value="1"/>
</dbReference>
<name>A0A1S7LF49_MAGMO</name>
<keyword evidence="1" id="KW-0521">NADP</keyword>
<dbReference type="GO" id="GO:0008218">
    <property type="term" value="P:bioluminescence"/>
    <property type="evidence" value="ECO:0007669"/>
    <property type="project" value="InterPro"/>
</dbReference>
<sequence>MIHILERPEQLDPLMDALCSQPPLTLDQRLDLLEAWREAIVADDAAINVPGALFLNLWLRRSNLQSVLKRELGAEELTGGWSDAEGVKTRWFPVGVVAHWPAGNIEIQPILSLTTAFLGGNRSVVRVSPSLLRSVEPLLAVLDRFEGGQEILSRSLFVSFDRQAQSIHSRMASLVDGAMIWGGHEAVMNLRSLPFPPLAKLAVFGPRYSAVLMDAGAWAEEKVRTAWCRRLARDLWPFEQQACSSPQPIFVQRSESLDEQLILDSLQEALEREAAIHPREQLDPALTSEIVRSRARWLMADPEHAARFPSTPEWTLLIGEGYELVKGGRILTLQFVDQLEDALKRLDRNAQTLGLAMADREEALRIAEQAGCQGIDRIVPVGRMHVYDSPWDGHPLVCSMMRQVRFIAG</sequence>
<gene>
    <name evidence="2" type="ORF">MAGMO_0222</name>
</gene>
<evidence type="ECO:0000256" key="1">
    <source>
        <dbReference type="ARBA" id="ARBA00022857"/>
    </source>
</evidence>
<protein>
    <submittedName>
        <fullName evidence="2">Putative Acyl protein synthase/acyl-CoA reductase RfbN. Putative oxidoreductase activity</fullName>
    </submittedName>
</protein>
<dbReference type="InterPro" id="IPR008670">
    <property type="entry name" value="CoA_reduct_LuxC"/>
</dbReference>
<dbReference type="EMBL" id="LO017727">
    <property type="protein sequence ID" value="CRH04436.1"/>
    <property type="molecule type" value="Genomic_DNA"/>
</dbReference>